<dbReference type="Proteomes" id="UP001153076">
    <property type="component" value="Unassembled WGS sequence"/>
</dbReference>
<feature type="compositionally biased region" description="Basic and acidic residues" evidence="1">
    <location>
        <begin position="162"/>
        <end position="178"/>
    </location>
</feature>
<feature type="region of interest" description="Disordered" evidence="1">
    <location>
        <begin position="154"/>
        <end position="178"/>
    </location>
</feature>
<accession>A0A9Q1KK01</accession>
<evidence type="ECO:0000313" key="3">
    <source>
        <dbReference type="Proteomes" id="UP001153076"/>
    </source>
</evidence>
<evidence type="ECO:0000256" key="1">
    <source>
        <dbReference type="SAM" id="MobiDB-lite"/>
    </source>
</evidence>
<dbReference type="PANTHER" id="PTHR35986">
    <property type="entry name" value="EXPRESSED PROTEIN"/>
    <property type="match status" value="1"/>
</dbReference>
<organism evidence="2 3">
    <name type="scientific">Carnegiea gigantea</name>
    <dbReference type="NCBI Taxonomy" id="171969"/>
    <lineage>
        <taxon>Eukaryota</taxon>
        <taxon>Viridiplantae</taxon>
        <taxon>Streptophyta</taxon>
        <taxon>Embryophyta</taxon>
        <taxon>Tracheophyta</taxon>
        <taxon>Spermatophyta</taxon>
        <taxon>Magnoliopsida</taxon>
        <taxon>eudicotyledons</taxon>
        <taxon>Gunneridae</taxon>
        <taxon>Pentapetalae</taxon>
        <taxon>Caryophyllales</taxon>
        <taxon>Cactineae</taxon>
        <taxon>Cactaceae</taxon>
        <taxon>Cactoideae</taxon>
        <taxon>Echinocereeae</taxon>
        <taxon>Carnegiea</taxon>
    </lineage>
</organism>
<keyword evidence="3" id="KW-1185">Reference proteome</keyword>
<protein>
    <submittedName>
        <fullName evidence="2">Uncharacterized protein</fullName>
    </submittedName>
</protein>
<dbReference type="OrthoDB" id="1899410at2759"/>
<sequence length="255" mass="28822">MGEAIIELIKVLNSKEEKITQQEGQVFLDCKNRAIKGFAIGGSIATGVVWVASRKLNNFLRVSLAGGAGFVAGMWGLKESIDSSVNRILEMEGTRMQHELRKIVVEKFGNNPRRMKPFSKHFYVEEVMNDSAPGNPTSVYRQRNIYVEEQQIANRDTYGVPDGDKSDMYSQQRNEDKLRTRAGARQVRINPAVNMLGYGDPLEVLFGGYTPANEVPPQLDDSVSSAKAQTRSQRRAYRRHRMRHRQRESSSLEEA</sequence>
<dbReference type="EMBL" id="JAKOGI010000102">
    <property type="protein sequence ID" value="KAJ8444249.1"/>
    <property type="molecule type" value="Genomic_DNA"/>
</dbReference>
<feature type="compositionally biased region" description="Polar residues" evidence="1">
    <location>
        <begin position="221"/>
        <end position="230"/>
    </location>
</feature>
<comment type="caution">
    <text evidence="2">The sequence shown here is derived from an EMBL/GenBank/DDBJ whole genome shotgun (WGS) entry which is preliminary data.</text>
</comment>
<dbReference type="AlphaFoldDB" id="A0A9Q1KK01"/>
<proteinExistence type="predicted"/>
<dbReference type="PANTHER" id="PTHR35986:SF1">
    <property type="entry name" value="OS10G0430800 PROTEIN"/>
    <property type="match status" value="1"/>
</dbReference>
<feature type="region of interest" description="Disordered" evidence="1">
    <location>
        <begin position="216"/>
        <end position="255"/>
    </location>
</feature>
<feature type="compositionally biased region" description="Basic residues" evidence="1">
    <location>
        <begin position="232"/>
        <end position="246"/>
    </location>
</feature>
<evidence type="ECO:0000313" key="2">
    <source>
        <dbReference type="EMBL" id="KAJ8444249.1"/>
    </source>
</evidence>
<gene>
    <name evidence="2" type="ORF">Cgig2_024575</name>
</gene>
<reference evidence="2" key="1">
    <citation type="submission" date="2022-04" db="EMBL/GenBank/DDBJ databases">
        <title>Carnegiea gigantea Genome sequencing and assembly v2.</title>
        <authorList>
            <person name="Copetti D."/>
            <person name="Sanderson M.J."/>
            <person name="Burquez A."/>
            <person name="Wojciechowski M.F."/>
        </authorList>
    </citation>
    <scope>NUCLEOTIDE SEQUENCE</scope>
    <source>
        <strain evidence="2">SGP5-SGP5p</strain>
        <tissue evidence="2">Aerial part</tissue>
    </source>
</reference>
<name>A0A9Q1KK01_9CARY</name>